<keyword evidence="4" id="KW-0326">Glycosidase</keyword>
<evidence type="ECO:0000256" key="2">
    <source>
        <dbReference type="ARBA" id="ARBA00012755"/>
    </source>
</evidence>
<dbReference type="PRINTS" id="PR00743">
    <property type="entry name" value="GLHYDRLASE36"/>
</dbReference>
<feature type="domain" description="Glycosyl hydrolase family 36 C-terminal" evidence="6">
    <location>
        <begin position="610"/>
        <end position="681"/>
    </location>
</feature>
<dbReference type="SUPFAM" id="SSF51445">
    <property type="entry name" value="(Trans)glycosidases"/>
    <property type="match status" value="1"/>
</dbReference>
<evidence type="ECO:0000313" key="8">
    <source>
        <dbReference type="EMBL" id="SNT58113.1"/>
    </source>
</evidence>
<reference evidence="8 9" key="1">
    <citation type="submission" date="2017-06" db="EMBL/GenBank/DDBJ databases">
        <authorList>
            <person name="Kim H.J."/>
            <person name="Triplett B.A."/>
        </authorList>
    </citation>
    <scope>NUCLEOTIDE SEQUENCE [LARGE SCALE GENOMIC DNA]</scope>
    <source>
        <strain evidence="8 9">CGMCC 4.5593</strain>
    </source>
</reference>
<evidence type="ECO:0000256" key="4">
    <source>
        <dbReference type="ARBA" id="ARBA00023295"/>
    </source>
</evidence>
<gene>
    <name evidence="8" type="ORF">SAMN05421812_110252</name>
</gene>
<dbReference type="InterPro" id="IPR002252">
    <property type="entry name" value="Glyco_hydro_36"/>
</dbReference>
<dbReference type="Gene3D" id="2.60.40.1180">
    <property type="entry name" value="Golgi alpha-mannosidase II"/>
    <property type="match status" value="1"/>
</dbReference>
<dbReference type="Pfam" id="PF02065">
    <property type="entry name" value="Melibiase"/>
    <property type="match status" value="1"/>
</dbReference>
<feature type="domain" description="Glycosyl hydrolase family 36 N-terminal" evidence="7">
    <location>
        <begin position="22"/>
        <end position="254"/>
    </location>
</feature>
<name>A0A239NUL1_9ACTN</name>
<dbReference type="FunFam" id="3.20.20.70:FF:000118">
    <property type="entry name" value="Alpha-galactosidase"/>
    <property type="match status" value="1"/>
</dbReference>
<evidence type="ECO:0000256" key="1">
    <source>
        <dbReference type="ARBA" id="ARBA00001255"/>
    </source>
</evidence>
<dbReference type="GO" id="GO:0016052">
    <property type="term" value="P:carbohydrate catabolic process"/>
    <property type="evidence" value="ECO:0007669"/>
    <property type="project" value="InterPro"/>
</dbReference>
<dbReference type="Pfam" id="PF16875">
    <property type="entry name" value="Glyco_hydro_36N"/>
    <property type="match status" value="1"/>
</dbReference>
<dbReference type="Proteomes" id="UP000198362">
    <property type="component" value="Unassembled WGS sequence"/>
</dbReference>
<comment type="catalytic activity">
    <reaction evidence="1">
        <text>Hydrolysis of terminal, non-reducing alpha-D-galactose residues in alpha-D-galactosides, including galactose oligosaccharides, galactomannans and galactolipids.</text>
        <dbReference type="EC" id="3.2.1.22"/>
    </reaction>
</comment>
<evidence type="ECO:0000313" key="9">
    <source>
        <dbReference type="Proteomes" id="UP000198362"/>
    </source>
</evidence>
<dbReference type="CDD" id="cd14791">
    <property type="entry name" value="GH36"/>
    <property type="match status" value="1"/>
</dbReference>
<dbReference type="EMBL" id="FZPH01000010">
    <property type="protein sequence ID" value="SNT58113.1"/>
    <property type="molecule type" value="Genomic_DNA"/>
</dbReference>
<evidence type="ECO:0000259" key="6">
    <source>
        <dbReference type="Pfam" id="PF16874"/>
    </source>
</evidence>
<dbReference type="Gene3D" id="3.20.20.70">
    <property type="entry name" value="Aldolase class I"/>
    <property type="match status" value="1"/>
</dbReference>
<dbReference type="InterPro" id="IPR000111">
    <property type="entry name" value="Glyco_hydro_27/36_CS"/>
</dbReference>
<sequence>MTEPVVLAAAGAAVILDLAGPGLPRVVHWGADPGPLDESSLRALVFAAGGAVASAVDGPTQPVGSLPFLPTQWDGYAGRPGVSGDRSGRWPYLRLELDGPVSVVDGLVVAEAVDETAGVRMRCELRLDAHGVVHLRHTLTNVGRDVWTVAALRTVLPVPEQATEVLDFTGRWGLERVPQRRPLGNGTHARESRRGRTGHDATPLLVAGTPGLTEAWAVHIGWSGGHEEYAERISGTAAVLGGGELLEPGEVRLAPGESYTTPTAYFAWSGSGLDGLSDRLHRMIRSRPSHPSGPRPLTLNVWEAVYFDHDLDRLTGLADLAARVGVERFVLDDGWFPGRRDDTAGLGDWTVDPVVWPSGLHPLVDHVRSLGMRFGLWFEPEMVNPDSALARDHPDWILSTPGRLPRPSRHQHVLDVARPEVADYLFDRISALVTEYRLDYLKWDHNRDLLEAARDGVAGVHRQTAAVYALLDRLRAQHPALEIESCASGGGRVDLGILARTDRVWASDSNDALDRQQIQRWTGLLLPPELIGSHVGPSPAHTTGRSAGLPFRCATALFGHAGIEWDISTCTEAELELLAEWAALYKRLRGVLHSGVAVHGDVAGVVTDETAVYVHAQLDNPTELRQRRLRLPGLHPDRRYRVTRCWGEDAELPGDGLIATGRALATVGFQVPRLRPEQAIVFEARAEE</sequence>
<dbReference type="PROSITE" id="PS00512">
    <property type="entry name" value="ALPHA_GALACTOSIDASE"/>
    <property type="match status" value="1"/>
</dbReference>
<keyword evidence="9" id="KW-1185">Reference proteome</keyword>
<protein>
    <recommendedName>
        <fullName evidence="2">alpha-galactosidase</fullName>
        <ecNumber evidence="2">3.2.1.22</ecNumber>
    </recommendedName>
</protein>
<accession>A0A239NUL1</accession>
<dbReference type="EC" id="3.2.1.22" evidence="2"/>
<organism evidence="8 9">
    <name type="scientific">Asanoa hainanensis</name>
    <dbReference type="NCBI Taxonomy" id="560556"/>
    <lineage>
        <taxon>Bacteria</taxon>
        <taxon>Bacillati</taxon>
        <taxon>Actinomycetota</taxon>
        <taxon>Actinomycetes</taxon>
        <taxon>Micromonosporales</taxon>
        <taxon>Micromonosporaceae</taxon>
        <taxon>Asanoa</taxon>
    </lineage>
</organism>
<dbReference type="InterPro" id="IPR013780">
    <property type="entry name" value="Glyco_hydro_b"/>
</dbReference>
<dbReference type="PANTHER" id="PTHR43053">
    <property type="entry name" value="GLYCOSIDASE FAMILY 31"/>
    <property type="match status" value="1"/>
</dbReference>
<evidence type="ECO:0000256" key="5">
    <source>
        <dbReference type="SAM" id="MobiDB-lite"/>
    </source>
</evidence>
<evidence type="ECO:0000259" key="7">
    <source>
        <dbReference type="Pfam" id="PF16875"/>
    </source>
</evidence>
<proteinExistence type="predicted"/>
<dbReference type="PANTHER" id="PTHR43053:SF3">
    <property type="entry name" value="ALPHA-GALACTOSIDASE C-RELATED"/>
    <property type="match status" value="1"/>
</dbReference>
<evidence type="ECO:0000256" key="3">
    <source>
        <dbReference type="ARBA" id="ARBA00022801"/>
    </source>
</evidence>
<dbReference type="InterPro" id="IPR050985">
    <property type="entry name" value="Alpha-glycosidase_related"/>
</dbReference>
<keyword evidence="3" id="KW-0378">Hydrolase</keyword>
<dbReference type="Pfam" id="PF16874">
    <property type="entry name" value="Glyco_hydro_36C"/>
    <property type="match status" value="1"/>
</dbReference>
<dbReference type="InterPro" id="IPR017853">
    <property type="entry name" value="GH"/>
</dbReference>
<dbReference type="Gene3D" id="2.70.98.60">
    <property type="entry name" value="alpha-galactosidase from lactobacil brevis"/>
    <property type="match status" value="1"/>
</dbReference>
<feature type="compositionally biased region" description="Basic and acidic residues" evidence="5">
    <location>
        <begin position="188"/>
        <end position="199"/>
    </location>
</feature>
<dbReference type="AlphaFoldDB" id="A0A239NUL1"/>
<dbReference type="RefSeq" id="WP_089252833.1">
    <property type="nucleotide sequence ID" value="NZ_FZPH01000010.1"/>
</dbReference>
<dbReference type="OrthoDB" id="9758822at2"/>
<dbReference type="InterPro" id="IPR013785">
    <property type="entry name" value="Aldolase_TIM"/>
</dbReference>
<dbReference type="InterPro" id="IPR031704">
    <property type="entry name" value="Glyco_hydro_36_N"/>
</dbReference>
<dbReference type="InterPro" id="IPR038417">
    <property type="entry name" value="Alpga-gal_N_sf"/>
</dbReference>
<dbReference type="InterPro" id="IPR031705">
    <property type="entry name" value="Glyco_hydro_36_C"/>
</dbReference>
<feature type="region of interest" description="Disordered" evidence="5">
    <location>
        <begin position="179"/>
        <end position="204"/>
    </location>
</feature>
<dbReference type="GO" id="GO:0004557">
    <property type="term" value="F:alpha-galactosidase activity"/>
    <property type="evidence" value="ECO:0007669"/>
    <property type="project" value="UniProtKB-EC"/>
</dbReference>